<evidence type="ECO:0000313" key="2">
    <source>
        <dbReference type="EMBL" id="EFX62727.1"/>
    </source>
</evidence>
<dbReference type="Proteomes" id="UP000000305">
    <property type="component" value="Unassembled WGS sequence"/>
</dbReference>
<protein>
    <submittedName>
        <fullName evidence="2">Uncharacterized protein</fullName>
    </submittedName>
</protein>
<feature type="signal peptide" evidence="1">
    <location>
        <begin position="1"/>
        <end position="28"/>
    </location>
</feature>
<dbReference type="EMBL" id="GL733418">
    <property type="protein sequence ID" value="EFX62727.1"/>
    <property type="molecule type" value="Genomic_DNA"/>
</dbReference>
<dbReference type="InParanoid" id="E9HZV3"/>
<dbReference type="AlphaFoldDB" id="E9HZV3"/>
<keyword evidence="3" id="KW-1185">Reference proteome</keyword>
<name>E9HZV3_DAPPU</name>
<sequence length="144" mass="15851">MAPSDSFLWFRLLFFFLLFFLPDHKIIVNEWHGHLNLPNHMSTPMSTPMSDISSAHISSSTSLPSTTDMEGWTSTSNSTTSSHIHLPSSTNHSGNTVDLCSPTGQSSIDLCSPSDTSDAAALLKYVRHMKKTTSQQKKIKLLLG</sequence>
<dbReference type="PhylomeDB" id="E9HZV3"/>
<reference evidence="2 3" key="1">
    <citation type="journal article" date="2011" name="Science">
        <title>The ecoresponsive genome of Daphnia pulex.</title>
        <authorList>
            <person name="Colbourne J.K."/>
            <person name="Pfrender M.E."/>
            <person name="Gilbert D."/>
            <person name="Thomas W.K."/>
            <person name="Tucker A."/>
            <person name="Oakley T.H."/>
            <person name="Tokishita S."/>
            <person name="Aerts A."/>
            <person name="Arnold G.J."/>
            <person name="Basu M.K."/>
            <person name="Bauer D.J."/>
            <person name="Caceres C.E."/>
            <person name="Carmel L."/>
            <person name="Casola C."/>
            <person name="Choi J.H."/>
            <person name="Detter J.C."/>
            <person name="Dong Q."/>
            <person name="Dusheyko S."/>
            <person name="Eads B.D."/>
            <person name="Frohlich T."/>
            <person name="Geiler-Samerotte K.A."/>
            <person name="Gerlach D."/>
            <person name="Hatcher P."/>
            <person name="Jogdeo S."/>
            <person name="Krijgsveld J."/>
            <person name="Kriventseva E.V."/>
            <person name="Kultz D."/>
            <person name="Laforsch C."/>
            <person name="Lindquist E."/>
            <person name="Lopez J."/>
            <person name="Manak J.R."/>
            <person name="Muller J."/>
            <person name="Pangilinan J."/>
            <person name="Patwardhan R.P."/>
            <person name="Pitluck S."/>
            <person name="Pritham E.J."/>
            <person name="Rechtsteiner A."/>
            <person name="Rho M."/>
            <person name="Rogozin I.B."/>
            <person name="Sakarya O."/>
            <person name="Salamov A."/>
            <person name="Schaack S."/>
            <person name="Shapiro H."/>
            <person name="Shiga Y."/>
            <person name="Skalitzky C."/>
            <person name="Smith Z."/>
            <person name="Souvorov A."/>
            <person name="Sung W."/>
            <person name="Tang Z."/>
            <person name="Tsuchiya D."/>
            <person name="Tu H."/>
            <person name="Vos H."/>
            <person name="Wang M."/>
            <person name="Wolf Y.I."/>
            <person name="Yamagata H."/>
            <person name="Yamada T."/>
            <person name="Ye Y."/>
            <person name="Shaw J.R."/>
            <person name="Andrews J."/>
            <person name="Crease T.J."/>
            <person name="Tang H."/>
            <person name="Lucas S.M."/>
            <person name="Robertson H.M."/>
            <person name="Bork P."/>
            <person name="Koonin E.V."/>
            <person name="Zdobnov E.M."/>
            <person name="Grigoriev I.V."/>
            <person name="Lynch M."/>
            <person name="Boore J.L."/>
        </authorList>
    </citation>
    <scope>NUCLEOTIDE SEQUENCE [LARGE SCALE GENOMIC DNA]</scope>
</reference>
<proteinExistence type="predicted"/>
<organism evidence="2 3">
    <name type="scientific">Daphnia pulex</name>
    <name type="common">Water flea</name>
    <dbReference type="NCBI Taxonomy" id="6669"/>
    <lineage>
        <taxon>Eukaryota</taxon>
        <taxon>Metazoa</taxon>
        <taxon>Ecdysozoa</taxon>
        <taxon>Arthropoda</taxon>
        <taxon>Crustacea</taxon>
        <taxon>Branchiopoda</taxon>
        <taxon>Diplostraca</taxon>
        <taxon>Cladocera</taxon>
        <taxon>Anomopoda</taxon>
        <taxon>Daphniidae</taxon>
        <taxon>Daphnia</taxon>
    </lineage>
</organism>
<dbReference type="KEGG" id="dpx:DAPPUDRAFT_119926"/>
<evidence type="ECO:0000256" key="1">
    <source>
        <dbReference type="SAM" id="SignalP"/>
    </source>
</evidence>
<evidence type="ECO:0000313" key="3">
    <source>
        <dbReference type="Proteomes" id="UP000000305"/>
    </source>
</evidence>
<accession>E9HZV3</accession>
<keyword evidence="1" id="KW-0732">Signal</keyword>
<gene>
    <name evidence="2" type="ORF">DAPPUDRAFT_119926</name>
</gene>
<feature type="chain" id="PRO_5003238445" evidence="1">
    <location>
        <begin position="29"/>
        <end position="144"/>
    </location>
</feature>
<dbReference type="HOGENOM" id="CLU_1798390_0_0_1"/>